<accession>A0ABR1VQJ2</accession>
<feature type="region of interest" description="Disordered" evidence="1">
    <location>
        <begin position="72"/>
        <end position="107"/>
    </location>
</feature>
<evidence type="ECO:0000313" key="3">
    <source>
        <dbReference type="Proteomes" id="UP001480595"/>
    </source>
</evidence>
<dbReference type="Proteomes" id="UP001480595">
    <property type="component" value="Unassembled WGS sequence"/>
</dbReference>
<keyword evidence="3" id="KW-1185">Reference proteome</keyword>
<protein>
    <submittedName>
        <fullName evidence="2">Uncharacterized protein</fullName>
    </submittedName>
</protein>
<sequence length="107" mass="12052">MQDLPDVVWRLVVDQLRPSFEWDAYLQRGPFCSKSELAGIAALGSLCRVSSRHRALAEPALYRGLPATQPTARRRWRGSRAASGRWATTCPTSQRRFATPDPRTRSP</sequence>
<dbReference type="EMBL" id="JAQQWL010000005">
    <property type="protein sequence ID" value="KAK8073516.1"/>
    <property type="molecule type" value="Genomic_DNA"/>
</dbReference>
<dbReference type="GeneID" id="92088887"/>
<evidence type="ECO:0000313" key="2">
    <source>
        <dbReference type="EMBL" id="KAK8073516.1"/>
    </source>
</evidence>
<dbReference type="RefSeq" id="XP_066717991.1">
    <property type="nucleotide sequence ID" value="XM_066855824.1"/>
</dbReference>
<organism evidence="2 3">
    <name type="scientific">Apiospora phragmitis</name>
    <dbReference type="NCBI Taxonomy" id="2905665"/>
    <lineage>
        <taxon>Eukaryota</taxon>
        <taxon>Fungi</taxon>
        <taxon>Dikarya</taxon>
        <taxon>Ascomycota</taxon>
        <taxon>Pezizomycotina</taxon>
        <taxon>Sordariomycetes</taxon>
        <taxon>Xylariomycetidae</taxon>
        <taxon>Amphisphaeriales</taxon>
        <taxon>Apiosporaceae</taxon>
        <taxon>Apiospora</taxon>
    </lineage>
</organism>
<proteinExistence type="predicted"/>
<name>A0ABR1VQJ2_9PEZI</name>
<gene>
    <name evidence="2" type="ORF">PG994_004415</name>
</gene>
<reference evidence="2 3" key="1">
    <citation type="submission" date="2023-01" db="EMBL/GenBank/DDBJ databases">
        <title>Analysis of 21 Apiospora genomes using comparative genomics revels a genus with tremendous synthesis potential of carbohydrate active enzymes and secondary metabolites.</title>
        <authorList>
            <person name="Sorensen T."/>
        </authorList>
    </citation>
    <scope>NUCLEOTIDE SEQUENCE [LARGE SCALE GENOMIC DNA]</scope>
    <source>
        <strain evidence="2 3">CBS 135458</strain>
    </source>
</reference>
<evidence type="ECO:0000256" key="1">
    <source>
        <dbReference type="SAM" id="MobiDB-lite"/>
    </source>
</evidence>
<comment type="caution">
    <text evidence="2">The sequence shown here is derived from an EMBL/GenBank/DDBJ whole genome shotgun (WGS) entry which is preliminary data.</text>
</comment>